<dbReference type="Gene3D" id="3.80.10.10">
    <property type="entry name" value="Ribonuclease Inhibitor"/>
    <property type="match status" value="1"/>
</dbReference>
<dbReference type="GO" id="GO:0005524">
    <property type="term" value="F:ATP binding"/>
    <property type="evidence" value="ECO:0007669"/>
    <property type="project" value="UniProtKB-KW"/>
</dbReference>
<organism evidence="16 17">
    <name type="scientific">Cinchona calisaya</name>
    <dbReference type="NCBI Taxonomy" id="153742"/>
    <lineage>
        <taxon>Eukaryota</taxon>
        <taxon>Viridiplantae</taxon>
        <taxon>Streptophyta</taxon>
        <taxon>Embryophyta</taxon>
        <taxon>Tracheophyta</taxon>
        <taxon>Spermatophyta</taxon>
        <taxon>Magnoliopsida</taxon>
        <taxon>eudicotyledons</taxon>
        <taxon>Gunneridae</taxon>
        <taxon>Pentapetalae</taxon>
        <taxon>asterids</taxon>
        <taxon>lamiids</taxon>
        <taxon>Gentianales</taxon>
        <taxon>Rubiaceae</taxon>
        <taxon>Cinchonoideae</taxon>
        <taxon>Cinchoneae</taxon>
        <taxon>Cinchona</taxon>
    </lineage>
</organism>
<comment type="similarity">
    <text evidence="3">Belongs to the disease resistance NB-LRR family.</text>
</comment>
<dbReference type="Proteomes" id="UP001630127">
    <property type="component" value="Unassembled WGS sequence"/>
</dbReference>
<dbReference type="GO" id="GO:0005737">
    <property type="term" value="C:cytoplasm"/>
    <property type="evidence" value="ECO:0007669"/>
    <property type="project" value="UniProtKB-SubCell"/>
</dbReference>
<evidence type="ECO:0000256" key="9">
    <source>
        <dbReference type="ARBA" id="ARBA00022821"/>
    </source>
</evidence>
<dbReference type="SUPFAM" id="SSF52540">
    <property type="entry name" value="P-loop containing nucleoside triphosphate hydrolases"/>
    <property type="match status" value="1"/>
</dbReference>
<dbReference type="PANTHER" id="PTHR23155:SF1152">
    <property type="entry name" value="AAA+ ATPASE DOMAIN-CONTAINING PROTEIN"/>
    <property type="match status" value="1"/>
</dbReference>
<keyword evidence="5" id="KW-0433">Leucine-rich repeat</keyword>
<evidence type="ECO:0000256" key="6">
    <source>
        <dbReference type="ARBA" id="ARBA00022667"/>
    </source>
</evidence>
<dbReference type="Gene3D" id="1.10.8.430">
    <property type="entry name" value="Helical domain of apoptotic protease-activating factors"/>
    <property type="match status" value="1"/>
</dbReference>
<evidence type="ECO:0000259" key="15">
    <source>
        <dbReference type="Pfam" id="PF23598"/>
    </source>
</evidence>
<dbReference type="PANTHER" id="PTHR23155">
    <property type="entry name" value="DISEASE RESISTANCE PROTEIN RP"/>
    <property type="match status" value="1"/>
</dbReference>
<dbReference type="FunFam" id="1.10.10.10:FF:000322">
    <property type="entry name" value="Probable disease resistance protein At1g63360"/>
    <property type="match status" value="1"/>
</dbReference>
<name>A0ABD2XTM4_9GENT</name>
<keyword evidence="11" id="KW-0175">Coiled coil</keyword>
<evidence type="ECO:0000256" key="1">
    <source>
        <dbReference type="ARBA" id="ARBA00002074"/>
    </source>
</evidence>
<evidence type="ECO:0000256" key="7">
    <source>
        <dbReference type="ARBA" id="ARBA00022737"/>
    </source>
</evidence>
<dbReference type="GO" id="GO:0051607">
    <property type="term" value="P:defense response to virus"/>
    <property type="evidence" value="ECO:0007669"/>
    <property type="project" value="UniProtKB-ARBA"/>
</dbReference>
<feature type="domain" description="Late blight resistance protein R1A-like N-terminal" evidence="13">
    <location>
        <begin position="138"/>
        <end position="364"/>
    </location>
</feature>
<keyword evidence="7" id="KW-0677">Repeat</keyword>
<accession>A0ABD2XTM4</accession>
<dbReference type="Pfam" id="PF23559">
    <property type="entry name" value="WHD_DRP"/>
    <property type="match status" value="1"/>
</dbReference>
<keyword evidence="10" id="KW-0067">ATP-binding</keyword>
<evidence type="ECO:0000256" key="8">
    <source>
        <dbReference type="ARBA" id="ARBA00022741"/>
    </source>
</evidence>
<dbReference type="InterPro" id="IPR055414">
    <property type="entry name" value="LRR_R13L4/SHOC2-like"/>
</dbReference>
<evidence type="ECO:0000259" key="14">
    <source>
        <dbReference type="Pfam" id="PF23559"/>
    </source>
</evidence>
<dbReference type="PRINTS" id="PR00364">
    <property type="entry name" value="DISEASERSIST"/>
</dbReference>
<evidence type="ECO:0000313" key="16">
    <source>
        <dbReference type="EMBL" id="KAL3498696.1"/>
    </source>
</evidence>
<comment type="caution">
    <text evidence="16">The sequence shown here is derived from an EMBL/GenBank/DDBJ whole genome shotgun (WGS) entry which is preliminary data.</text>
</comment>
<feature type="domain" description="Disease resistance R13L4/SHOC-2-like LRR" evidence="15">
    <location>
        <begin position="831"/>
        <end position="1013"/>
    </location>
</feature>
<keyword evidence="8" id="KW-0547">Nucleotide-binding</keyword>
<evidence type="ECO:0000259" key="13">
    <source>
        <dbReference type="Pfam" id="PF12061"/>
    </source>
</evidence>
<dbReference type="Pfam" id="PF23598">
    <property type="entry name" value="LRR_14"/>
    <property type="match status" value="1"/>
</dbReference>
<dbReference type="Pfam" id="PF00931">
    <property type="entry name" value="NB-ARC"/>
    <property type="match status" value="1"/>
</dbReference>
<evidence type="ECO:0000256" key="10">
    <source>
        <dbReference type="ARBA" id="ARBA00022840"/>
    </source>
</evidence>
<keyword evidence="9" id="KW-0611">Plant defense</keyword>
<proteinExistence type="inferred from homology"/>
<dbReference type="InterPro" id="IPR044974">
    <property type="entry name" value="Disease_R_plants"/>
</dbReference>
<evidence type="ECO:0000256" key="3">
    <source>
        <dbReference type="ARBA" id="ARBA00008894"/>
    </source>
</evidence>
<protein>
    <submittedName>
        <fullName evidence="16">Uncharacterized protein</fullName>
    </submittedName>
</protein>
<evidence type="ECO:0000256" key="5">
    <source>
        <dbReference type="ARBA" id="ARBA00022614"/>
    </source>
</evidence>
<evidence type="ECO:0000256" key="2">
    <source>
        <dbReference type="ARBA" id="ARBA00004496"/>
    </source>
</evidence>
<keyword evidence="17" id="KW-1185">Reference proteome</keyword>
<dbReference type="InterPro" id="IPR021929">
    <property type="entry name" value="R1A-like_N"/>
</dbReference>
<dbReference type="InterPro" id="IPR032675">
    <property type="entry name" value="LRR_dom_sf"/>
</dbReference>
<feature type="domain" description="Disease resistance protein winged helix" evidence="14">
    <location>
        <begin position="688"/>
        <end position="757"/>
    </location>
</feature>
<dbReference type="InterPro" id="IPR036388">
    <property type="entry name" value="WH-like_DNA-bd_sf"/>
</dbReference>
<dbReference type="SUPFAM" id="SSF52058">
    <property type="entry name" value="L domain-like"/>
    <property type="match status" value="1"/>
</dbReference>
<dbReference type="AlphaFoldDB" id="A0ABD2XTM4"/>
<comment type="function">
    <text evidence="1">Confers resistance to late blight (Phytophthora infestans) races carrying the avirulence gene Avr1. Resistance proteins guard the plant against pathogens that contain an appropriate avirulence protein via an indirect interaction with this avirulence protein. That triggers a defense system including the hypersensitive response, which restricts the pathogen growth.</text>
</comment>
<keyword evidence="6" id="KW-0381">Hypersensitive response</keyword>
<dbReference type="GO" id="GO:0009626">
    <property type="term" value="P:plant-type hypersensitive response"/>
    <property type="evidence" value="ECO:0007669"/>
    <property type="project" value="UniProtKB-KW"/>
</dbReference>
<dbReference type="InterPro" id="IPR027417">
    <property type="entry name" value="P-loop_NTPase"/>
</dbReference>
<reference evidence="16 17" key="1">
    <citation type="submission" date="2024-11" db="EMBL/GenBank/DDBJ databases">
        <title>A near-complete genome assembly of Cinchona calisaya.</title>
        <authorList>
            <person name="Lian D.C."/>
            <person name="Zhao X.W."/>
            <person name="Wei L."/>
        </authorList>
    </citation>
    <scope>NUCLEOTIDE SEQUENCE [LARGE SCALE GENOMIC DNA]</scope>
    <source>
        <tissue evidence="16">Nenye</tissue>
    </source>
</reference>
<evidence type="ECO:0000256" key="11">
    <source>
        <dbReference type="SAM" id="Coils"/>
    </source>
</evidence>
<dbReference type="Gene3D" id="1.10.10.10">
    <property type="entry name" value="Winged helix-like DNA-binding domain superfamily/Winged helix DNA-binding domain"/>
    <property type="match status" value="1"/>
</dbReference>
<evidence type="ECO:0000259" key="12">
    <source>
        <dbReference type="Pfam" id="PF00931"/>
    </source>
</evidence>
<dbReference type="Gene3D" id="3.40.50.300">
    <property type="entry name" value="P-loop containing nucleotide triphosphate hydrolases"/>
    <property type="match status" value="1"/>
</dbReference>
<evidence type="ECO:0000256" key="4">
    <source>
        <dbReference type="ARBA" id="ARBA00022490"/>
    </source>
</evidence>
<feature type="domain" description="NB-ARC" evidence="12">
    <location>
        <begin position="432"/>
        <end position="607"/>
    </location>
</feature>
<dbReference type="InterPro" id="IPR042197">
    <property type="entry name" value="Apaf_helical"/>
</dbReference>
<keyword evidence="4" id="KW-0963">Cytoplasm</keyword>
<dbReference type="InterPro" id="IPR058922">
    <property type="entry name" value="WHD_DRP"/>
</dbReference>
<evidence type="ECO:0000313" key="17">
    <source>
        <dbReference type="Proteomes" id="UP001630127"/>
    </source>
</evidence>
<feature type="coiled-coil region" evidence="11">
    <location>
        <begin position="323"/>
        <end position="350"/>
    </location>
</feature>
<sequence length="1151" mass="132134">MASTRVDSVLHDLELLQSNFQKHDSFEIGFSDIRKDFESLKLSLQFLKTFLLCARKWSNNVTYVDLRAFLSTIEVTVSKNGRDIQSLCRRSRSSNIHLDGVVKSLKPVVSSFWGKTKSLKQQVIDAYTALSQSSRNWLSDDELVVFIDSILQNLADLLTGLYFESMEDYNNDLHAQSEALEEKLKFLKSFIGFAKLFRVEHRELEDLLIHIQFVALNAARLSYMCLFYREDEQVRNLELGSMIKELVHQKCNPVDHQVYDTYIKVLKNVRTSKTSTLLQTKNMDKHIVRDFNGSLISSLWELMCNTSFMDSMKDQMQIFYEGLRFLRSTLRELQEKMDELDEKIVIVLSEAGIVICSLYVNKVVGDPLDCCDMLVNINSKIKLIKAQITGSSMIESVPSNQTFKGQEVRKTYRLKQSRGKIPISHEVVVGIEDEAEKVIDRLVRGSDNLQIIPIVGMPGLGKTTLAKKIFSDFRILSYFHIRHWCTVSQVYYKKALLFQILCYDGKHSKMNEELKILSEDDLLEKLYKSLRGNKYLVVFDDVWDIRVWNDLGYAFPNDRNGSRILFTSRFSNVASEVKIGREPHNLRILDDGESWELLQKKVFGEEACPRELSILGKEIAGNCKGLPLTVVIIAGILASVEYDDWCEVANSLTSTIVYDTDHCKNTLELSYIHLPDYLKPCLLYFGAFREDQEIQAKKLMSLWIAEGFVQNTEANSLEDLAEEYILDLISRNLVTIAKQRSMGGVKACKIHDLLHEFCKTKSKEENVLQVLHEYDELSTFNEPPNLKRLSIWSKVEHFKKSKLFCPSICSLLLLNQIEKSDSLMADISFVFRIYRLLRVLDLEQIILRHKVFPEEVESLGELRYLGVQGAMRFIPQSIANLLNLETFILISESGTISFPYTIWNMTKLRHLHVVGWDINCSLPSENLENSSDLHNIDSFSTLIVPLDQVESIMSKIPNVRELKIQLSEAKDSTGSSEWCNLSRLKSLESLEVSAESLPPNHVEFSFPSTVKELVLGELGLPWEKIKLIEGLPNLEVLKLLYNSFSGEIWKLTDGGFTKLKFLSLENLDVVYWIESDFDGFKLPRLQTLLLKEVLELQEMPSCLERIPCLEEVTVQLCNESIVGLVREIMEAQQGWGNEGLKMHIDYTEHNF</sequence>
<gene>
    <name evidence="16" type="ORF">ACH5RR_041428</name>
</gene>
<dbReference type="EMBL" id="JBJUIK010000017">
    <property type="protein sequence ID" value="KAL3498696.1"/>
    <property type="molecule type" value="Genomic_DNA"/>
</dbReference>
<dbReference type="Pfam" id="PF12061">
    <property type="entry name" value="NB-LRR"/>
    <property type="match status" value="1"/>
</dbReference>
<dbReference type="FunFam" id="3.40.50.300:FF:001091">
    <property type="entry name" value="Probable disease resistance protein At1g61300"/>
    <property type="match status" value="1"/>
</dbReference>
<dbReference type="InterPro" id="IPR002182">
    <property type="entry name" value="NB-ARC"/>
</dbReference>
<comment type="subcellular location">
    <subcellularLocation>
        <location evidence="2">Cytoplasm</location>
    </subcellularLocation>
</comment>